<dbReference type="EMBL" id="CAUYUJ010014927">
    <property type="protein sequence ID" value="CAK0847754.1"/>
    <property type="molecule type" value="Genomic_DNA"/>
</dbReference>
<reference evidence="2" key="1">
    <citation type="submission" date="2023-10" db="EMBL/GenBank/DDBJ databases">
        <authorList>
            <person name="Chen Y."/>
            <person name="Shah S."/>
            <person name="Dougan E. K."/>
            <person name="Thang M."/>
            <person name="Chan C."/>
        </authorList>
    </citation>
    <scope>NUCLEOTIDE SEQUENCE [LARGE SCALE GENOMIC DNA]</scope>
</reference>
<organism evidence="2 3">
    <name type="scientific">Prorocentrum cordatum</name>
    <dbReference type="NCBI Taxonomy" id="2364126"/>
    <lineage>
        <taxon>Eukaryota</taxon>
        <taxon>Sar</taxon>
        <taxon>Alveolata</taxon>
        <taxon>Dinophyceae</taxon>
        <taxon>Prorocentrales</taxon>
        <taxon>Prorocentraceae</taxon>
        <taxon>Prorocentrum</taxon>
    </lineage>
</organism>
<proteinExistence type="predicted"/>
<protein>
    <submittedName>
        <fullName evidence="2">Uncharacterized protein</fullName>
    </submittedName>
</protein>
<evidence type="ECO:0000313" key="2">
    <source>
        <dbReference type="EMBL" id="CAK0847754.1"/>
    </source>
</evidence>
<feature type="compositionally biased region" description="Acidic residues" evidence="1">
    <location>
        <begin position="1"/>
        <end position="13"/>
    </location>
</feature>
<comment type="caution">
    <text evidence="2">The sequence shown here is derived from an EMBL/GenBank/DDBJ whole genome shotgun (WGS) entry which is preliminary data.</text>
</comment>
<name>A0ABN9TNU8_9DINO</name>
<feature type="compositionally biased region" description="Low complexity" evidence="1">
    <location>
        <begin position="65"/>
        <end position="76"/>
    </location>
</feature>
<dbReference type="Proteomes" id="UP001189429">
    <property type="component" value="Unassembled WGS sequence"/>
</dbReference>
<evidence type="ECO:0000256" key="1">
    <source>
        <dbReference type="SAM" id="MobiDB-lite"/>
    </source>
</evidence>
<evidence type="ECO:0000313" key="3">
    <source>
        <dbReference type="Proteomes" id="UP001189429"/>
    </source>
</evidence>
<gene>
    <name evidence="2" type="ORF">PCOR1329_LOCUS40881</name>
</gene>
<accession>A0ABN9TNU8</accession>
<feature type="region of interest" description="Disordered" evidence="1">
    <location>
        <begin position="1"/>
        <end position="117"/>
    </location>
</feature>
<sequence length="140" mass="14805">MDEEEEEEEEEEAPPNWRRSGAREGLSPPRKPRPPSAGPRPRARAQPSGLPERQAAPPPPPPTPSSASGTWGPSASHQSPAGLDRAPARGEAVAASRCTSSRGCDTGSGPGKRVTRGARFLVSRARTLEHQSEIATTNQT</sequence>
<keyword evidence="3" id="KW-1185">Reference proteome</keyword>